<evidence type="ECO:0000313" key="4">
    <source>
        <dbReference type="EMBL" id="CAG8396789.1"/>
    </source>
</evidence>
<dbReference type="InterPro" id="IPR051635">
    <property type="entry name" value="SNAT-like"/>
</dbReference>
<accession>A0A9W4JKU4</accession>
<reference evidence="4" key="1">
    <citation type="submission" date="2021-07" db="EMBL/GenBank/DDBJ databases">
        <authorList>
            <person name="Branca A.L. A."/>
        </authorList>
    </citation>
    <scope>NUCLEOTIDE SEQUENCE</scope>
</reference>
<sequence length="213" mass="23919">MKTVKFPGLTKQKAFVRPLAVSDLESCLEVESAFPEQERCSKYKVSYEQYQKIFVPRFADKHQFIYRLTVCPEICLGLFEERSQGDQLIGHVIATRVSANRVTDGSMEMPERWTGSRDTVTVNDQIIGNDAKGRFLGVHSLAIRSEYQGMGLGRALMNEYILYAGQSIESAQSIVIIAHDHLIKFYESFGFKNLGPSPCAFGGGGWYDMELGI</sequence>
<organism evidence="4 5">
    <name type="scientific">Penicillium salamii</name>
    <dbReference type="NCBI Taxonomy" id="1612424"/>
    <lineage>
        <taxon>Eukaryota</taxon>
        <taxon>Fungi</taxon>
        <taxon>Dikarya</taxon>
        <taxon>Ascomycota</taxon>
        <taxon>Pezizomycotina</taxon>
        <taxon>Eurotiomycetes</taxon>
        <taxon>Eurotiomycetidae</taxon>
        <taxon>Eurotiales</taxon>
        <taxon>Aspergillaceae</taxon>
        <taxon>Penicillium</taxon>
    </lineage>
</organism>
<protein>
    <recommendedName>
        <fullName evidence="3">N-acetyltransferase domain-containing protein</fullName>
    </recommendedName>
</protein>
<proteinExistence type="predicted"/>
<dbReference type="EMBL" id="CAJVPA010000200">
    <property type="protein sequence ID" value="CAG8396789.1"/>
    <property type="molecule type" value="Genomic_DNA"/>
</dbReference>
<dbReference type="Proteomes" id="UP001152646">
    <property type="component" value="Unassembled WGS sequence"/>
</dbReference>
<dbReference type="InterPro" id="IPR016181">
    <property type="entry name" value="Acyl_CoA_acyltransferase"/>
</dbReference>
<dbReference type="Pfam" id="PF13673">
    <property type="entry name" value="Acetyltransf_10"/>
    <property type="match status" value="1"/>
</dbReference>
<dbReference type="PANTHER" id="PTHR10908">
    <property type="entry name" value="SEROTONIN N-ACETYLTRANSFERASE"/>
    <property type="match status" value="1"/>
</dbReference>
<dbReference type="GO" id="GO:0004059">
    <property type="term" value="F:aralkylamine N-acetyltransferase activity"/>
    <property type="evidence" value="ECO:0007669"/>
    <property type="project" value="TreeGrafter"/>
</dbReference>
<evidence type="ECO:0000259" key="3">
    <source>
        <dbReference type="PROSITE" id="PS51186"/>
    </source>
</evidence>
<dbReference type="AlphaFoldDB" id="A0A9W4JKU4"/>
<keyword evidence="2" id="KW-0012">Acyltransferase</keyword>
<dbReference type="InterPro" id="IPR000182">
    <property type="entry name" value="GNAT_dom"/>
</dbReference>
<gene>
    <name evidence="4" type="ORF">PSALAMII_LOCUS7669</name>
</gene>
<keyword evidence="1" id="KW-0808">Transferase</keyword>
<feature type="domain" description="N-acetyltransferase" evidence="3">
    <location>
        <begin position="79"/>
        <end position="213"/>
    </location>
</feature>
<name>A0A9W4JKU4_9EURO</name>
<evidence type="ECO:0000256" key="1">
    <source>
        <dbReference type="ARBA" id="ARBA00022679"/>
    </source>
</evidence>
<dbReference type="PANTHER" id="PTHR10908:SF0">
    <property type="entry name" value="SEROTONIN N-ACETYLTRANSFERASE"/>
    <property type="match status" value="1"/>
</dbReference>
<dbReference type="OrthoDB" id="30840at2759"/>
<dbReference type="SUPFAM" id="SSF55729">
    <property type="entry name" value="Acyl-CoA N-acyltransferases (Nat)"/>
    <property type="match status" value="1"/>
</dbReference>
<dbReference type="PROSITE" id="PS51186">
    <property type="entry name" value="GNAT"/>
    <property type="match status" value="1"/>
</dbReference>
<dbReference type="Gene3D" id="3.40.630.30">
    <property type="match status" value="1"/>
</dbReference>
<evidence type="ECO:0000313" key="5">
    <source>
        <dbReference type="Proteomes" id="UP001152646"/>
    </source>
</evidence>
<dbReference type="CDD" id="cd04301">
    <property type="entry name" value="NAT_SF"/>
    <property type="match status" value="1"/>
</dbReference>
<comment type="caution">
    <text evidence="4">The sequence shown here is derived from an EMBL/GenBank/DDBJ whole genome shotgun (WGS) entry which is preliminary data.</text>
</comment>
<dbReference type="GO" id="GO:0005737">
    <property type="term" value="C:cytoplasm"/>
    <property type="evidence" value="ECO:0007669"/>
    <property type="project" value="TreeGrafter"/>
</dbReference>
<evidence type="ECO:0000256" key="2">
    <source>
        <dbReference type="ARBA" id="ARBA00023315"/>
    </source>
</evidence>